<name>B8HY37_CYAP4</name>
<dbReference type="STRING" id="395961.Cyan7425_2483"/>
<dbReference type="KEGG" id="cyn:Cyan7425_2483"/>
<organism evidence="1">
    <name type="scientific">Cyanothece sp. (strain PCC 7425 / ATCC 29141)</name>
    <dbReference type="NCBI Taxonomy" id="395961"/>
    <lineage>
        <taxon>Bacteria</taxon>
        <taxon>Bacillati</taxon>
        <taxon>Cyanobacteriota</taxon>
        <taxon>Cyanophyceae</taxon>
        <taxon>Gomontiellales</taxon>
        <taxon>Cyanothecaceae</taxon>
        <taxon>Cyanothece</taxon>
    </lineage>
</organism>
<reference evidence="1" key="1">
    <citation type="submission" date="2009-01" db="EMBL/GenBank/DDBJ databases">
        <title>Complete sequence of chromosome Cyanothece sp. PCC 7425.</title>
        <authorList>
            <consortium name="US DOE Joint Genome Institute"/>
            <person name="Lucas S."/>
            <person name="Copeland A."/>
            <person name="Lapidus A."/>
            <person name="Glavina del Rio T."/>
            <person name="Dalin E."/>
            <person name="Tice H."/>
            <person name="Bruce D."/>
            <person name="Goodwin L."/>
            <person name="Pitluck S."/>
            <person name="Sims D."/>
            <person name="Meineke L."/>
            <person name="Brettin T."/>
            <person name="Detter J.C."/>
            <person name="Han C."/>
            <person name="Larimer F."/>
            <person name="Land M."/>
            <person name="Hauser L."/>
            <person name="Kyrpides N."/>
            <person name="Ovchinnikova G."/>
            <person name="Liberton M."/>
            <person name="Stoeckel J."/>
            <person name="Banerjee A."/>
            <person name="Singh A."/>
            <person name="Page L."/>
            <person name="Sato H."/>
            <person name="Zhao L."/>
            <person name="Sherman L."/>
            <person name="Pakrasi H."/>
            <person name="Richardson P."/>
        </authorList>
    </citation>
    <scope>NUCLEOTIDE SEQUENCE</scope>
    <source>
        <strain evidence="1">PCC 7425</strain>
    </source>
</reference>
<proteinExistence type="predicted"/>
<gene>
    <name evidence="1" type="ordered locus">Cyan7425_2483</name>
</gene>
<evidence type="ECO:0000313" key="1">
    <source>
        <dbReference type="EMBL" id="ACL44840.1"/>
    </source>
</evidence>
<dbReference type="AlphaFoldDB" id="B8HY37"/>
<dbReference type="EMBL" id="CP001344">
    <property type="protein sequence ID" value="ACL44840.1"/>
    <property type="molecule type" value="Genomic_DNA"/>
</dbReference>
<accession>B8HY37</accession>
<sequence>MLVQNSQVLLLLIPQFWLGAMPLGVVAQQPLDPCKEQLAFCVQQLTVTIQRSCRAGFFN</sequence>
<dbReference type="HOGENOM" id="CLU_2952710_0_0_3"/>
<protein>
    <submittedName>
        <fullName evidence="1">Uncharacterized protein</fullName>
    </submittedName>
</protein>